<comment type="similarity">
    <text evidence="9">Belongs to the TrpF family.</text>
</comment>
<dbReference type="GO" id="GO:0004640">
    <property type="term" value="F:phosphoribosylanthranilate isomerase activity"/>
    <property type="evidence" value="ECO:0007669"/>
    <property type="project" value="UniProtKB-UniRule"/>
</dbReference>
<name>A0A6L9EQI0_CLOBU</name>
<dbReference type="InterPro" id="IPR011060">
    <property type="entry name" value="RibuloseP-bd_barrel"/>
</dbReference>
<dbReference type="HAMAP" id="MF_00135">
    <property type="entry name" value="PRAI"/>
    <property type="match status" value="1"/>
</dbReference>
<evidence type="ECO:0000256" key="8">
    <source>
        <dbReference type="ARBA" id="ARBA00023235"/>
    </source>
</evidence>
<reference evidence="11 12" key="1">
    <citation type="submission" date="2020-01" db="EMBL/GenBank/DDBJ databases">
        <title>Genome sequence of a 1,3-propanediol producer, Clostridium butyricum S3.</title>
        <authorList>
            <person name="Zhou J."/>
        </authorList>
    </citation>
    <scope>NUCLEOTIDE SEQUENCE [LARGE SCALE GENOMIC DNA]</scope>
    <source>
        <strain evidence="11 12">S3</strain>
    </source>
</reference>
<evidence type="ECO:0000259" key="10">
    <source>
        <dbReference type="Pfam" id="PF00697"/>
    </source>
</evidence>
<evidence type="ECO:0000256" key="9">
    <source>
        <dbReference type="HAMAP-Rule" id="MF_00135"/>
    </source>
</evidence>
<keyword evidence="6 9" id="KW-0822">Tryptophan biosynthesis</keyword>
<accession>A0A6L9EQI0</accession>
<evidence type="ECO:0000256" key="4">
    <source>
        <dbReference type="ARBA" id="ARBA00022272"/>
    </source>
</evidence>
<comment type="catalytic activity">
    <reaction evidence="1 9">
        <text>N-(5-phospho-beta-D-ribosyl)anthranilate = 1-(2-carboxyphenylamino)-1-deoxy-D-ribulose 5-phosphate</text>
        <dbReference type="Rhea" id="RHEA:21540"/>
        <dbReference type="ChEBI" id="CHEBI:18277"/>
        <dbReference type="ChEBI" id="CHEBI:58613"/>
        <dbReference type="EC" id="5.3.1.24"/>
    </reaction>
</comment>
<comment type="caution">
    <text evidence="11">The sequence shown here is derived from an EMBL/GenBank/DDBJ whole genome shotgun (WGS) entry which is preliminary data.</text>
</comment>
<evidence type="ECO:0000256" key="1">
    <source>
        <dbReference type="ARBA" id="ARBA00001164"/>
    </source>
</evidence>
<dbReference type="UniPathway" id="UPA00035">
    <property type="reaction ID" value="UER00042"/>
</dbReference>
<dbReference type="GO" id="GO:0000162">
    <property type="term" value="P:L-tryptophan biosynthetic process"/>
    <property type="evidence" value="ECO:0007669"/>
    <property type="project" value="UniProtKB-UniRule"/>
</dbReference>
<feature type="domain" description="N-(5'phosphoribosyl) anthranilate isomerase (PRAI)" evidence="10">
    <location>
        <begin position="4"/>
        <end position="198"/>
    </location>
</feature>
<keyword evidence="5 9" id="KW-0028">Amino-acid biosynthesis</keyword>
<evidence type="ECO:0000256" key="3">
    <source>
        <dbReference type="ARBA" id="ARBA00012572"/>
    </source>
</evidence>
<evidence type="ECO:0000256" key="7">
    <source>
        <dbReference type="ARBA" id="ARBA00023141"/>
    </source>
</evidence>
<dbReference type="PANTHER" id="PTHR42894:SF1">
    <property type="entry name" value="N-(5'-PHOSPHORIBOSYL)ANTHRANILATE ISOMERASE"/>
    <property type="match status" value="1"/>
</dbReference>
<dbReference type="EC" id="5.3.1.24" evidence="3 9"/>
<dbReference type="Proteomes" id="UP000474042">
    <property type="component" value="Unassembled WGS sequence"/>
</dbReference>
<keyword evidence="8 9" id="KW-0413">Isomerase</keyword>
<dbReference type="InterPro" id="IPR044643">
    <property type="entry name" value="TrpF_fam"/>
</dbReference>
<protein>
    <recommendedName>
        <fullName evidence="4 9">N-(5'-phosphoribosyl)anthranilate isomerase</fullName>
        <shortName evidence="9">PRAI</shortName>
        <ecNumber evidence="3 9">5.3.1.24</ecNumber>
    </recommendedName>
</protein>
<evidence type="ECO:0000256" key="5">
    <source>
        <dbReference type="ARBA" id="ARBA00022605"/>
    </source>
</evidence>
<keyword evidence="7 9" id="KW-0057">Aromatic amino acid biosynthesis</keyword>
<gene>
    <name evidence="9" type="primary">trpF</name>
    <name evidence="11" type="ORF">GND98_013700</name>
</gene>
<sequence length="220" mass="25259">MKIKICGITCEKEIEYLNILKPDYIGFVFTKSKRQISAFDAKLLRKKLDPKIKCVGVFKDNSLTEINNVLKKVNLDVVQLHGSENFDFINLLKKNKDYKFEIWKALSINNKIFLNEYVSYYMRMKNNCVMDNILIDGCNPGSGETYSLAPFKEIIKKECDLNNDFKFILAGGITPENVLLKIKEANPWGVDVSSGVEHINKDGVTMKSFDKMKVLINKIR</sequence>
<organism evidence="11 12">
    <name type="scientific">Clostridium butyricum</name>
    <dbReference type="NCBI Taxonomy" id="1492"/>
    <lineage>
        <taxon>Bacteria</taxon>
        <taxon>Bacillati</taxon>
        <taxon>Bacillota</taxon>
        <taxon>Clostridia</taxon>
        <taxon>Eubacteriales</taxon>
        <taxon>Clostridiaceae</taxon>
        <taxon>Clostridium</taxon>
    </lineage>
</organism>
<dbReference type="AlphaFoldDB" id="A0A6L9EQI0"/>
<proteinExistence type="inferred from homology"/>
<dbReference type="PANTHER" id="PTHR42894">
    <property type="entry name" value="N-(5'-PHOSPHORIBOSYL)ANTHRANILATE ISOMERASE"/>
    <property type="match status" value="1"/>
</dbReference>
<dbReference type="CDD" id="cd00405">
    <property type="entry name" value="PRAI"/>
    <property type="match status" value="1"/>
</dbReference>
<dbReference type="Gene3D" id="3.20.20.70">
    <property type="entry name" value="Aldolase class I"/>
    <property type="match status" value="1"/>
</dbReference>
<dbReference type="Pfam" id="PF00697">
    <property type="entry name" value="PRAI"/>
    <property type="match status" value="1"/>
</dbReference>
<dbReference type="SUPFAM" id="SSF51366">
    <property type="entry name" value="Ribulose-phoshate binding barrel"/>
    <property type="match status" value="1"/>
</dbReference>
<dbReference type="InterPro" id="IPR013785">
    <property type="entry name" value="Aldolase_TIM"/>
</dbReference>
<evidence type="ECO:0000256" key="6">
    <source>
        <dbReference type="ARBA" id="ARBA00022822"/>
    </source>
</evidence>
<dbReference type="EMBL" id="WOFV02000047">
    <property type="protein sequence ID" value="NAS18893.1"/>
    <property type="molecule type" value="Genomic_DNA"/>
</dbReference>
<evidence type="ECO:0000313" key="11">
    <source>
        <dbReference type="EMBL" id="NAS18893.1"/>
    </source>
</evidence>
<comment type="pathway">
    <text evidence="2 9">Amino-acid biosynthesis; L-tryptophan biosynthesis; L-tryptophan from chorismate: step 3/5.</text>
</comment>
<evidence type="ECO:0000256" key="2">
    <source>
        <dbReference type="ARBA" id="ARBA00004664"/>
    </source>
</evidence>
<evidence type="ECO:0000313" key="12">
    <source>
        <dbReference type="Proteomes" id="UP000474042"/>
    </source>
</evidence>
<dbReference type="InterPro" id="IPR001240">
    <property type="entry name" value="PRAI_dom"/>
</dbReference>